<dbReference type="Proteomes" id="UP001589608">
    <property type="component" value="Unassembled WGS sequence"/>
</dbReference>
<comment type="caution">
    <text evidence="5">The sequence shown here is derived from an EMBL/GenBank/DDBJ whole genome shotgun (WGS) entry which is preliminary data.</text>
</comment>
<evidence type="ECO:0000313" key="5">
    <source>
        <dbReference type="EMBL" id="MFB9451481.1"/>
    </source>
</evidence>
<sequence>MTTLFETTDLDAAEQMLTSTYSAMRFTVSGDRHRARIARNTVGPIELHHNTFTMQFHIEADPMRRLTMGRVLGGSFSYRCGSERCDNEPGDIFLLARPDDPYQSVNVDVDLEFAVIDPPLLAQVADAGPGRPAVAFRFTGFHPISAQAARLWVTTYDYIRDNVADTAAAREPLLAGNAARLLMATALATFPSNVIADPSIEDRRDAHPVTLRRAVAFIDSNAHRDVSPGDVAAAAHVTIRTLQLAFRRHLDTTPGAYLRRVRLEHAHRDLLAGDPAHTTVGAVAARWGFASHSRFTAHYHAAYGQAPSETLRRR</sequence>
<keyword evidence="1" id="KW-0805">Transcription regulation</keyword>
<keyword evidence="6" id="KW-1185">Reference proteome</keyword>
<dbReference type="EMBL" id="JBHMCA010000090">
    <property type="protein sequence ID" value="MFB9451481.1"/>
    <property type="molecule type" value="Genomic_DNA"/>
</dbReference>
<accession>A0ABV5MRM3</accession>
<dbReference type="Pfam" id="PF12833">
    <property type="entry name" value="HTH_18"/>
    <property type="match status" value="1"/>
</dbReference>
<dbReference type="InterPro" id="IPR009057">
    <property type="entry name" value="Homeodomain-like_sf"/>
</dbReference>
<keyword evidence="3" id="KW-0804">Transcription</keyword>
<evidence type="ECO:0000256" key="1">
    <source>
        <dbReference type="ARBA" id="ARBA00023015"/>
    </source>
</evidence>
<dbReference type="SUPFAM" id="SSF46689">
    <property type="entry name" value="Homeodomain-like"/>
    <property type="match status" value="2"/>
</dbReference>
<evidence type="ECO:0000313" key="6">
    <source>
        <dbReference type="Proteomes" id="UP001589608"/>
    </source>
</evidence>
<proteinExistence type="predicted"/>
<organism evidence="5 6">
    <name type="scientific">Dactylosporangium vinaceum</name>
    <dbReference type="NCBI Taxonomy" id="53362"/>
    <lineage>
        <taxon>Bacteria</taxon>
        <taxon>Bacillati</taxon>
        <taxon>Actinomycetota</taxon>
        <taxon>Actinomycetes</taxon>
        <taxon>Micromonosporales</taxon>
        <taxon>Micromonosporaceae</taxon>
        <taxon>Dactylosporangium</taxon>
    </lineage>
</organism>
<keyword evidence="2" id="KW-0238">DNA-binding</keyword>
<dbReference type="PANTHER" id="PTHR46796:SF12">
    <property type="entry name" value="HTH-TYPE DNA-BINDING TRANSCRIPTIONAL ACTIVATOR EUTR"/>
    <property type="match status" value="1"/>
</dbReference>
<feature type="domain" description="HTH araC/xylS-type" evidence="4">
    <location>
        <begin position="212"/>
        <end position="313"/>
    </location>
</feature>
<dbReference type="PROSITE" id="PS01124">
    <property type="entry name" value="HTH_ARAC_FAMILY_2"/>
    <property type="match status" value="1"/>
</dbReference>
<dbReference type="SMART" id="SM00342">
    <property type="entry name" value="HTH_ARAC"/>
    <property type="match status" value="1"/>
</dbReference>
<dbReference type="InterPro" id="IPR018060">
    <property type="entry name" value="HTH_AraC"/>
</dbReference>
<protein>
    <submittedName>
        <fullName evidence="5">AraC family transcriptional regulator</fullName>
    </submittedName>
</protein>
<evidence type="ECO:0000256" key="2">
    <source>
        <dbReference type="ARBA" id="ARBA00023125"/>
    </source>
</evidence>
<gene>
    <name evidence="5" type="ORF">ACFFTR_51175</name>
</gene>
<evidence type="ECO:0000259" key="4">
    <source>
        <dbReference type="PROSITE" id="PS01124"/>
    </source>
</evidence>
<dbReference type="RefSeq" id="WP_223104282.1">
    <property type="nucleotide sequence ID" value="NZ_CP061913.1"/>
</dbReference>
<reference evidence="5 6" key="1">
    <citation type="submission" date="2024-09" db="EMBL/GenBank/DDBJ databases">
        <authorList>
            <person name="Sun Q."/>
            <person name="Mori K."/>
        </authorList>
    </citation>
    <scope>NUCLEOTIDE SEQUENCE [LARGE SCALE GENOMIC DNA]</scope>
    <source>
        <strain evidence="5 6">JCM 3307</strain>
    </source>
</reference>
<dbReference type="InterPro" id="IPR050204">
    <property type="entry name" value="AraC_XylS_family_regulators"/>
</dbReference>
<dbReference type="PANTHER" id="PTHR46796">
    <property type="entry name" value="HTH-TYPE TRANSCRIPTIONAL ACTIVATOR RHAS-RELATED"/>
    <property type="match status" value="1"/>
</dbReference>
<evidence type="ECO:0000256" key="3">
    <source>
        <dbReference type="ARBA" id="ARBA00023163"/>
    </source>
</evidence>
<dbReference type="Gene3D" id="1.10.10.60">
    <property type="entry name" value="Homeodomain-like"/>
    <property type="match status" value="1"/>
</dbReference>
<name>A0ABV5MRM3_9ACTN</name>